<evidence type="ECO:0000259" key="2">
    <source>
        <dbReference type="PROSITE" id="PS51186"/>
    </source>
</evidence>
<dbReference type="PANTHER" id="PTHR41700">
    <property type="entry name" value="GCN5-RELATED N-ACETYLTRANSFERASE"/>
    <property type="match status" value="1"/>
</dbReference>
<dbReference type="Gene3D" id="3.40.630.30">
    <property type="match status" value="1"/>
</dbReference>
<feature type="region of interest" description="Disordered" evidence="1">
    <location>
        <begin position="357"/>
        <end position="382"/>
    </location>
</feature>
<dbReference type="PROSITE" id="PS51186">
    <property type="entry name" value="GNAT"/>
    <property type="match status" value="1"/>
</dbReference>
<dbReference type="InterPro" id="IPR016181">
    <property type="entry name" value="Acyl_CoA_acyltransferase"/>
</dbReference>
<dbReference type="SUPFAM" id="SSF55729">
    <property type="entry name" value="Acyl-CoA N-acyltransferases (Nat)"/>
    <property type="match status" value="1"/>
</dbReference>
<protein>
    <recommendedName>
        <fullName evidence="2">N-acetyltransferase domain-containing protein</fullName>
    </recommendedName>
</protein>
<evidence type="ECO:0000313" key="4">
    <source>
        <dbReference type="Proteomes" id="UP001499854"/>
    </source>
</evidence>
<gene>
    <name evidence="3" type="ORF">GCM10009838_21750</name>
</gene>
<reference evidence="4" key="1">
    <citation type="journal article" date="2019" name="Int. J. Syst. Evol. Microbiol.">
        <title>The Global Catalogue of Microorganisms (GCM) 10K type strain sequencing project: providing services to taxonomists for standard genome sequencing and annotation.</title>
        <authorList>
            <consortium name="The Broad Institute Genomics Platform"/>
            <consortium name="The Broad Institute Genome Sequencing Center for Infectious Disease"/>
            <person name="Wu L."/>
            <person name="Ma J."/>
        </authorList>
    </citation>
    <scope>NUCLEOTIDE SEQUENCE [LARGE SCALE GENOMIC DNA]</scope>
    <source>
        <strain evidence="4">JCM 16013</strain>
    </source>
</reference>
<organism evidence="3 4">
    <name type="scientific">Catenulispora subtropica</name>
    <dbReference type="NCBI Taxonomy" id="450798"/>
    <lineage>
        <taxon>Bacteria</taxon>
        <taxon>Bacillati</taxon>
        <taxon>Actinomycetota</taxon>
        <taxon>Actinomycetes</taxon>
        <taxon>Catenulisporales</taxon>
        <taxon>Catenulisporaceae</taxon>
        <taxon>Catenulispora</taxon>
    </lineage>
</organism>
<dbReference type="InterPro" id="IPR038764">
    <property type="entry name" value="GNAT_N_AcTrfase_prd"/>
</dbReference>
<name>A0ABP5CIE7_9ACTN</name>
<feature type="domain" description="N-acetyltransferase" evidence="2">
    <location>
        <begin position="102"/>
        <end position="243"/>
    </location>
</feature>
<evidence type="ECO:0000256" key="1">
    <source>
        <dbReference type="SAM" id="MobiDB-lite"/>
    </source>
</evidence>
<keyword evidence="4" id="KW-1185">Reference proteome</keyword>
<comment type="caution">
    <text evidence="3">The sequence shown here is derived from an EMBL/GenBank/DDBJ whole genome shotgun (WGS) entry which is preliminary data.</text>
</comment>
<dbReference type="InterPro" id="IPR000182">
    <property type="entry name" value="GNAT_dom"/>
</dbReference>
<dbReference type="EMBL" id="BAAAQM010000009">
    <property type="protein sequence ID" value="GAA1964149.1"/>
    <property type="molecule type" value="Genomic_DNA"/>
</dbReference>
<evidence type="ECO:0000313" key="3">
    <source>
        <dbReference type="EMBL" id="GAA1964149.1"/>
    </source>
</evidence>
<proteinExistence type="predicted"/>
<accession>A0ABP5CIE7</accession>
<sequence>MTARAATGPTEPTGPTGPTEPTEPTGLTGPAGPAGTAETGGSGDLGPGEAVRSMSSGAVVDAGAPAGSWLGRRDPADFPAGLVAEAQATADAAAEAVGVCFVEYRSIAEMNEAAGLLDRVWRPGGGGSPLVTAALLKVLAHCGSYVVGAHRQDRVVGVCLGLLADFGLHSHITGIEDGWRGGGLGRALKLHQRAWCLRRGIGAVTWTYDPLVSRNAYFNLAKLGAVAVQYHPDYYGEMADERNVGIPSDRLLVRWDLAGPHTRAVLSGDFTPATDDAVVALGVGPDGGPVIAGADRVRGAGRLLTAVPRDVEELRVRDPALAARWRPALREVLGGLLADGARITGFTRDGWYVVERPEQSEQMRQTPRTQHIAPGHNQEDHS</sequence>
<feature type="region of interest" description="Disordered" evidence="1">
    <location>
        <begin position="1"/>
        <end position="54"/>
    </location>
</feature>
<feature type="compositionally biased region" description="Low complexity" evidence="1">
    <location>
        <begin position="1"/>
        <end position="37"/>
    </location>
</feature>
<dbReference type="Proteomes" id="UP001499854">
    <property type="component" value="Unassembled WGS sequence"/>
</dbReference>
<dbReference type="PANTHER" id="PTHR41700:SF1">
    <property type="entry name" value="N-ACETYLTRANSFERASE DOMAIN-CONTAINING PROTEIN"/>
    <property type="match status" value="1"/>
</dbReference>